<dbReference type="AlphaFoldDB" id="A0A7J6A9C1"/>
<dbReference type="EMBL" id="JAAGNN010000015">
    <property type="protein sequence ID" value="KAF4079413.1"/>
    <property type="molecule type" value="Genomic_DNA"/>
</dbReference>
<comment type="caution">
    <text evidence="1">The sequence shown here is derived from an EMBL/GenBank/DDBJ whole genome shotgun (WGS) entry which is preliminary data.</text>
</comment>
<organism evidence="1 2">
    <name type="scientific">Ameiurus melas</name>
    <name type="common">Black bullhead</name>
    <name type="synonym">Silurus melas</name>
    <dbReference type="NCBI Taxonomy" id="219545"/>
    <lineage>
        <taxon>Eukaryota</taxon>
        <taxon>Metazoa</taxon>
        <taxon>Chordata</taxon>
        <taxon>Craniata</taxon>
        <taxon>Vertebrata</taxon>
        <taxon>Euteleostomi</taxon>
        <taxon>Actinopterygii</taxon>
        <taxon>Neopterygii</taxon>
        <taxon>Teleostei</taxon>
        <taxon>Ostariophysi</taxon>
        <taxon>Siluriformes</taxon>
        <taxon>Ictaluridae</taxon>
        <taxon>Ameiurus</taxon>
    </lineage>
</organism>
<sequence>MRLRLFTYFVFNRAAQRSVKSNTTESITSSSMTSLQETHPRLITELHTGFDSLLLCVTSLKCPDSFLLL</sequence>
<reference evidence="1 2" key="1">
    <citation type="submission" date="2020-02" db="EMBL/GenBank/DDBJ databases">
        <title>A chromosome-scale genome assembly of the black bullhead catfish (Ameiurus melas).</title>
        <authorList>
            <person name="Wen M."/>
            <person name="Zham M."/>
            <person name="Cabau C."/>
            <person name="Klopp C."/>
            <person name="Donnadieu C."/>
            <person name="Roques C."/>
            <person name="Bouchez O."/>
            <person name="Lampietro C."/>
            <person name="Jouanno E."/>
            <person name="Herpin A."/>
            <person name="Louis A."/>
            <person name="Berthelot C."/>
            <person name="Parey E."/>
            <person name="Roest-Crollius H."/>
            <person name="Braasch I."/>
            <person name="Postlethwait J."/>
            <person name="Robinson-Rechavi M."/>
            <person name="Echchiki A."/>
            <person name="Begum T."/>
            <person name="Montfort J."/>
            <person name="Schartl M."/>
            <person name="Bobe J."/>
            <person name="Guiguen Y."/>
        </authorList>
    </citation>
    <scope>NUCLEOTIDE SEQUENCE [LARGE SCALE GENOMIC DNA]</scope>
    <source>
        <strain evidence="1">M_S1</strain>
        <tissue evidence="1">Blood</tissue>
    </source>
</reference>
<evidence type="ECO:0000313" key="2">
    <source>
        <dbReference type="Proteomes" id="UP000593565"/>
    </source>
</evidence>
<keyword evidence="2" id="KW-1185">Reference proteome</keyword>
<accession>A0A7J6A9C1</accession>
<dbReference type="Proteomes" id="UP000593565">
    <property type="component" value="Unassembled WGS sequence"/>
</dbReference>
<evidence type="ECO:0000313" key="1">
    <source>
        <dbReference type="EMBL" id="KAF4079413.1"/>
    </source>
</evidence>
<name>A0A7J6A9C1_AMEME</name>
<protein>
    <submittedName>
        <fullName evidence="1">Uncharacterized protein</fullName>
    </submittedName>
</protein>
<gene>
    <name evidence="1" type="ORF">AMELA_G00177660</name>
</gene>
<proteinExistence type="predicted"/>